<dbReference type="SUPFAM" id="SSF56059">
    <property type="entry name" value="Glutathione synthetase ATP-binding domain-like"/>
    <property type="match status" value="1"/>
</dbReference>
<dbReference type="AlphaFoldDB" id="A0A644SCI0"/>
<proteinExistence type="predicted"/>
<reference evidence="2 6" key="1">
    <citation type="submission" date="2019-01" db="EMBL/GenBank/DDBJ databases">
        <authorList>
            <consortium name="PulseNet: The National Subtyping Network for Foodborne Disease Surveillance"/>
            <person name="Tarr C.L."/>
            <person name="Trees E."/>
            <person name="Katz L.S."/>
            <person name="Carleton-Romer H.A."/>
            <person name="Stroika S."/>
            <person name="Kucerova Z."/>
            <person name="Roache K.F."/>
            <person name="Sabol A.L."/>
            <person name="Besser J."/>
            <person name="Gerner-Smidt P."/>
        </authorList>
    </citation>
    <scope>NUCLEOTIDE SEQUENCE [LARGE SCALE GENOMIC DNA]</scope>
    <source>
        <strain evidence="4 5">PNUSAC001435</strain>
        <strain evidence="2 6">PNUSAC007828</strain>
    </source>
</reference>
<dbReference type="PANTHER" id="PTHR39217">
    <property type="match status" value="1"/>
</dbReference>
<dbReference type="EMBL" id="AABKAB010000044">
    <property type="protein sequence ID" value="EAH8158005.1"/>
    <property type="molecule type" value="Genomic_DNA"/>
</dbReference>
<accession>A0A644SCI0</accession>
<dbReference type="EMBL" id="AACBVJ010000010">
    <property type="protein sequence ID" value="EAJ9197677.1"/>
    <property type="molecule type" value="Genomic_DNA"/>
</dbReference>
<evidence type="ECO:0000313" key="3">
    <source>
        <dbReference type="EMBL" id="EAH8158005.1"/>
    </source>
</evidence>
<evidence type="ECO:0000313" key="6">
    <source>
        <dbReference type="Proteomes" id="UP000576616"/>
    </source>
</evidence>
<dbReference type="InterPro" id="IPR013651">
    <property type="entry name" value="ATP-grasp_RimK-type"/>
</dbReference>
<organism evidence="2 6">
    <name type="scientific">Campylobacter coli</name>
    <dbReference type="NCBI Taxonomy" id="195"/>
    <lineage>
        <taxon>Bacteria</taxon>
        <taxon>Pseudomonadati</taxon>
        <taxon>Campylobacterota</taxon>
        <taxon>Epsilonproteobacteria</taxon>
        <taxon>Campylobacterales</taxon>
        <taxon>Campylobacteraceae</taxon>
        <taxon>Campylobacter</taxon>
    </lineage>
</organism>
<dbReference type="InterPro" id="IPR053191">
    <property type="entry name" value="DcsG_Biosynth_Enzyme"/>
</dbReference>
<feature type="domain" description="ATP-grasp fold RimK-type" evidence="1">
    <location>
        <begin position="102"/>
        <end position="253"/>
    </location>
</feature>
<evidence type="ECO:0000313" key="4">
    <source>
        <dbReference type="EMBL" id="EAJ9197677.1"/>
    </source>
</evidence>
<evidence type="ECO:0000313" key="5">
    <source>
        <dbReference type="Proteomes" id="UP000382436"/>
    </source>
</evidence>
<comment type="caution">
    <text evidence="2">The sequence shown here is derived from an EMBL/GenBank/DDBJ whole genome shotgun (WGS) entry which is preliminary data.</text>
</comment>
<evidence type="ECO:0000259" key="1">
    <source>
        <dbReference type="Pfam" id="PF08443"/>
    </source>
</evidence>
<sequence length="283" mass="33393">MQRKSNKRFIILSCKDYPKGNDGLQKLCLQLNKNSEAKFCIWQNLELDTLDENDFVLPLALWDYSLDYENFLNFLENAQKKKINFINPPHTLKINSSKIYIQKLLLNKLNAIESIFLKNNENWEDILLNIPFKNPIIKPLIGQSGLGVRFLHEKIPTKAEFKYGALIQPFIENIVKTGEVCLIFFNQKFQYAIHRKPNQDWRANSAYKVQTSLLKNIPKEWIGTAFEALKCLNLEHFYARVDILPQNNNTVFINEIELIEPNLYFNYCENKIDNFCHFLFQKY</sequence>
<dbReference type="Gene3D" id="3.30.470.20">
    <property type="entry name" value="ATP-grasp fold, B domain"/>
    <property type="match status" value="1"/>
</dbReference>
<dbReference type="EMBL" id="AABKAB010000002">
    <property type="protein sequence ID" value="EAH8156518.1"/>
    <property type="molecule type" value="Genomic_DNA"/>
</dbReference>
<dbReference type="PANTHER" id="PTHR39217:SF1">
    <property type="entry name" value="GLUTATHIONE SYNTHETASE"/>
    <property type="match status" value="1"/>
</dbReference>
<gene>
    <name evidence="4" type="ORF">BZ274_05730</name>
    <name evidence="2" type="ORF">ES716_00955</name>
    <name evidence="3" type="ORF">ES716_08855</name>
</gene>
<protein>
    <recommendedName>
        <fullName evidence="1">ATP-grasp fold RimK-type domain-containing protein</fullName>
    </recommendedName>
</protein>
<dbReference type="Proteomes" id="UP000576616">
    <property type="component" value="Unassembled WGS sequence"/>
</dbReference>
<dbReference type="Proteomes" id="UP000382436">
    <property type="component" value="Unassembled WGS sequence"/>
</dbReference>
<evidence type="ECO:0000313" key="2">
    <source>
        <dbReference type="EMBL" id="EAH8156518.1"/>
    </source>
</evidence>
<dbReference type="Pfam" id="PF08443">
    <property type="entry name" value="RimK"/>
    <property type="match status" value="1"/>
</dbReference>
<name>A0A644SCI0_CAMCO</name>